<sequence length="379" mass="43291">MARACDSCVRKKARWYCPVDDVFLCGSCDASVHPANQSSGRHQRVLLQTTSCKIFGQGELESKPTWHEGFTRRARTPRARQRTKCSFKVEGNNRVNSSVPLVPEIGSLEASLLDDVHEEELLYLVPVLDPFETQLCNNTNDIGRSLSFTIDDLHGFDDTSCRIEEDLGLSDNFKEEDNARSIGICFDESKVKVEDKEVEAILGFDFDATMETLDWDFDIESSTMIKEETKVAVHAKREHMINAFSVHCNEGNVSTPSMILRLNYEEVINTWGDQGSPWISRIRPQLNSDGSWPDIMGSQWMGNNNPSYEGVRGNDGGREARVSRYREKRRSRLFSKKIRYEVRKLNAEKRPRMKGRFVKRETFKEPSSTSSYSTYAIKN</sequence>
<feature type="region of interest" description="Disordered" evidence="9">
    <location>
        <begin position="360"/>
        <end position="379"/>
    </location>
</feature>
<keyword evidence="6 8" id="KW-0539">Nucleus</keyword>
<evidence type="ECO:0000256" key="3">
    <source>
        <dbReference type="ARBA" id="ARBA00022723"/>
    </source>
</evidence>
<comment type="caution">
    <text evidence="12">The sequence shown here is derived from an EMBL/GenBank/DDBJ whole genome shotgun (WGS) entry which is preliminary data.</text>
</comment>
<feature type="domain" description="CCT" evidence="11">
    <location>
        <begin position="318"/>
        <end position="360"/>
    </location>
</feature>
<evidence type="ECO:0000256" key="1">
    <source>
        <dbReference type="ARBA" id="ARBA00004123"/>
    </source>
</evidence>
<feature type="compositionally biased region" description="Polar residues" evidence="9">
    <location>
        <begin position="365"/>
        <end position="379"/>
    </location>
</feature>
<feature type="domain" description="B box-type" evidence="10">
    <location>
        <begin position="1"/>
        <end position="47"/>
    </location>
</feature>
<dbReference type="Pfam" id="PF06203">
    <property type="entry name" value="CCT"/>
    <property type="match status" value="1"/>
</dbReference>
<evidence type="ECO:0000256" key="5">
    <source>
        <dbReference type="ARBA" id="ARBA00022833"/>
    </source>
</evidence>
<evidence type="ECO:0000313" key="12">
    <source>
        <dbReference type="EMBL" id="KAK1408866.1"/>
    </source>
</evidence>
<dbReference type="PANTHER" id="PTHR31874">
    <property type="entry name" value="CCT MOTIF FAMILY PROTEIN, EXPRESSED"/>
    <property type="match status" value="1"/>
</dbReference>
<keyword evidence="13" id="KW-1185">Reference proteome</keyword>
<dbReference type="Proteomes" id="UP001229421">
    <property type="component" value="Unassembled WGS sequence"/>
</dbReference>
<dbReference type="GO" id="GO:0006355">
    <property type="term" value="P:regulation of DNA-templated transcription"/>
    <property type="evidence" value="ECO:0007669"/>
    <property type="project" value="TreeGrafter"/>
</dbReference>
<dbReference type="PROSITE" id="PS50119">
    <property type="entry name" value="ZF_BBOX"/>
    <property type="match status" value="1"/>
</dbReference>
<evidence type="ECO:0000259" key="11">
    <source>
        <dbReference type="PROSITE" id="PS51017"/>
    </source>
</evidence>
<dbReference type="InterPro" id="IPR052453">
    <property type="entry name" value="CONSTANS-like_ZF"/>
</dbReference>
<dbReference type="CDD" id="cd19821">
    <property type="entry name" value="Bbox1_BBX-like"/>
    <property type="match status" value="1"/>
</dbReference>
<organism evidence="12 13">
    <name type="scientific">Tagetes erecta</name>
    <name type="common">African marigold</name>
    <dbReference type="NCBI Taxonomy" id="13708"/>
    <lineage>
        <taxon>Eukaryota</taxon>
        <taxon>Viridiplantae</taxon>
        <taxon>Streptophyta</taxon>
        <taxon>Embryophyta</taxon>
        <taxon>Tracheophyta</taxon>
        <taxon>Spermatophyta</taxon>
        <taxon>Magnoliopsida</taxon>
        <taxon>eudicotyledons</taxon>
        <taxon>Gunneridae</taxon>
        <taxon>Pentapetalae</taxon>
        <taxon>asterids</taxon>
        <taxon>campanulids</taxon>
        <taxon>Asterales</taxon>
        <taxon>Asteraceae</taxon>
        <taxon>Asteroideae</taxon>
        <taxon>Heliantheae alliance</taxon>
        <taxon>Tageteae</taxon>
        <taxon>Tagetes</taxon>
    </lineage>
</organism>
<dbReference type="InterPro" id="IPR049808">
    <property type="entry name" value="CONSTANS-like_Bbox1"/>
</dbReference>
<evidence type="ECO:0000256" key="9">
    <source>
        <dbReference type="SAM" id="MobiDB-lite"/>
    </source>
</evidence>
<keyword evidence="5" id="KW-0862">Zinc</keyword>
<evidence type="ECO:0000256" key="2">
    <source>
        <dbReference type="ARBA" id="ARBA00010024"/>
    </source>
</evidence>
<evidence type="ECO:0000256" key="4">
    <source>
        <dbReference type="ARBA" id="ARBA00022771"/>
    </source>
</evidence>
<keyword evidence="3" id="KW-0479">Metal-binding</keyword>
<name>A0AAD8JUE0_TARER</name>
<evidence type="ECO:0000313" key="13">
    <source>
        <dbReference type="Proteomes" id="UP001229421"/>
    </source>
</evidence>
<dbReference type="GO" id="GO:0005634">
    <property type="term" value="C:nucleus"/>
    <property type="evidence" value="ECO:0007669"/>
    <property type="project" value="UniProtKB-SubCell"/>
</dbReference>
<comment type="subcellular location">
    <subcellularLocation>
        <location evidence="1 8">Nucleus</location>
    </subcellularLocation>
</comment>
<dbReference type="EMBL" id="JAUHHV010000011">
    <property type="protein sequence ID" value="KAK1408866.1"/>
    <property type="molecule type" value="Genomic_DNA"/>
</dbReference>
<evidence type="ECO:0000256" key="6">
    <source>
        <dbReference type="ARBA" id="ARBA00023242"/>
    </source>
</evidence>
<evidence type="ECO:0000256" key="8">
    <source>
        <dbReference type="PROSITE-ProRule" id="PRU00357"/>
    </source>
</evidence>
<reference evidence="12" key="1">
    <citation type="journal article" date="2023" name="bioRxiv">
        <title>Improved chromosome-level genome assembly for marigold (Tagetes erecta).</title>
        <authorList>
            <person name="Jiang F."/>
            <person name="Yuan L."/>
            <person name="Wang S."/>
            <person name="Wang H."/>
            <person name="Xu D."/>
            <person name="Wang A."/>
            <person name="Fan W."/>
        </authorList>
    </citation>
    <scope>NUCLEOTIDE SEQUENCE</scope>
    <source>
        <strain evidence="12">WSJ</strain>
        <tissue evidence="12">Leaf</tissue>
    </source>
</reference>
<accession>A0AAD8JUE0</accession>
<dbReference type="SMART" id="SM00336">
    <property type="entry name" value="BBOX"/>
    <property type="match status" value="1"/>
</dbReference>
<evidence type="ECO:0000259" key="10">
    <source>
        <dbReference type="PROSITE" id="PS50119"/>
    </source>
</evidence>
<protein>
    <submittedName>
        <fullName evidence="12">Uncharacterized protein</fullName>
    </submittedName>
</protein>
<dbReference type="PANTHER" id="PTHR31874:SF55">
    <property type="entry name" value="ZINC FINGER PROTEIN CONSTANS-LIKE 7"/>
    <property type="match status" value="1"/>
</dbReference>
<gene>
    <name evidence="12" type="ORF">QVD17_40976</name>
</gene>
<dbReference type="InterPro" id="IPR010402">
    <property type="entry name" value="CCT_domain"/>
</dbReference>
<dbReference type="InterPro" id="IPR000315">
    <property type="entry name" value="Znf_B-box"/>
</dbReference>
<dbReference type="AlphaFoldDB" id="A0AAD8JUE0"/>
<evidence type="ECO:0000256" key="7">
    <source>
        <dbReference type="PROSITE-ProRule" id="PRU00024"/>
    </source>
</evidence>
<keyword evidence="4 7" id="KW-0863">Zinc-finger</keyword>
<dbReference type="Pfam" id="PF00643">
    <property type="entry name" value="zf-B_box"/>
    <property type="match status" value="1"/>
</dbReference>
<dbReference type="GO" id="GO:0008270">
    <property type="term" value="F:zinc ion binding"/>
    <property type="evidence" value="ECO:0007669"/>
    <property type="project" value="UniProtKB-KW"/>
</dbReference>
<comment type="similarity">
    <text evidence="2">Belongs to the CONSTANS family.</text>
</comment>
<proteinExistence type="inferred from homology"/>
<dbReference type="PROSITE" id="PS51017">
    <property type="entry name" value="CCT"/>
    <property type="match status" value="1"/>
</dbReference>